<dbReference type="AlphaFoldDB" id="A0A9Q0H8L9"/>
<gene>
    <name evidence="2" type="ORF">NE237_021792</name>
</gene>
<dbReference type="EMBL" id="JAMYWD010000009">
    <property type="protein sequence ID" value="KAJ4961882.1"/>
    <property type="molecule type" value="Genomic_DNA"/>
</dbReference>
<dbReference type="OrthoDB" id="10268103at2759"/>
<feature type="transmembrane region" description="Helical" evidence="1">
    <location>
        <begin position="29"/>
        <end position="47"/>
    </location>
</feature>
<comment type="caution">
    <text evidence="2">The sequence shown here is derived from an EMBL/GenBank/DDBJ whole genome shotgun (WGS) entry which is preliminary data.</text>
</comment>
<organism evidence="2 3">
    <name type="scientific">Protea cynaroides</name>
    <dbReference type="NCBI Taxonomy" id="273540"/>
    <lineage>
        <taxon>Eukaryota</taxon>
        <taxon>Viridiplantae</taxon>
        <taxon>Streptophyta</taxon>
        <taxon>Embryophyta</taxon>
        <taxon>Tracheophyta</taxon>
        <taxon>Spermatophyta</taxon>
        <taxon>Magnoliopsida</taxon>
        <taxon>Proteales</taxon>
        <taxon>Proteaceae</taxon>
        <taxon>Protea</taxon>
    </lineage>
</organism>
<name>A0A9Q0H8L9_9MAGN</name>
<evidence type="ECO:0000313" key="2">
    <source>
        <dbReference type="EMBL" id="KAJ4961882.1"/>
    </source>
</evidence>
<evidence type="ECO:0000313" key="3">
    <source>
        <dbReference type="Proteomes" id="UP001141806"/>
    </source>
</evidence>
<keyword evidence="1" id="KW-0812">Transmembrane</keyword>
<keyword evidence="1" id="KW-0472">Membrane</keyword>
<keyword evidence="1" id="KW-1133">Transmembrane helix</keyword>
<keyword evidence="3" id="KW-1185">Reference proteome</keyword>
<dbReference type="Proteomes" id="UP001141806">
    <property type="component" value="Unassembled WGS sequence"/>
</dbReference>
<reference evidence="2" key="1">
    <citation type="journal article" date="2023" name="Plant J.">
        <title>The genome of the king protea, Protea cynaroides.</title>
        <authorList>
            <person name="Chang J."/>
            <person name="Duong T.A."/>
            <person name="Schoeman C."/>
            <person name="Ma X."/>
            <person name="Roodt D."/>
            <person name="Barker N."/>
            <person name="Li Z."/>
            <person name="Van de Peer Y."/>
            <person name="Mizrachi E."/>
        </authorList>
    </citation>
    <scope>NUCLEOTIDE SEQUENCE</scope>
    <source>
        <tissue evidence="2">Young leaves</tissue>
    </source>
</reference>
<sequence length="226" mass="25093">MDKALTFDDWPDSDDQVFAYITVADKCNLMIPTILPLAGSFLLWYRIEKFVMEKCGKIQILRKLKITPNRRLLEPRKQEAAARLHGFSSGTLSHTVLGFISIGFGPYFAFTLAPAMAQCANDRGFPPMTSFLHLNELEGNSVVCVCFPHLLGTYGKSLKIIMALNLSLINHFSKVLCTGRAFIACKYHAGNILSNLRALQPDLCVTAAYGNILPSTFLKIPLLAYT</sequence>
<protein>
    <submittedName>
        <fullName evidence="2">Uncharacterized protein</fullName>
    </submittedName>
</protein>
<proteinExistence type="predicted"/>
<accession>A0A9Q0H8L9</accession>
<evidence type="ECO:0000256" key="1">
    <source>
        <dbReference type="SAM" id="Phobius"/>
    </source>
</evidence>